<protein>
    <submittedName>
        <fullName evidence="2">Uncharacterized protein</fullName>
    </submittedName>
</protein>
<dbReference type="VEuPathDB" id="FungiDB:A1O9_08393"/>
<organism evidence="2 3">
    <name type="scientific">Exophiala aquamarina CBS 119918</name>
    <dbReference type="NCBI Taxonomy" id="1182545"/>
    <lineage>
        <taxon>Eukaryota</taxon>
        <taxon>Fungi</taxon>
        <taxon>Dikarya</taxon>
        <taxon>Ascomycota</taxon>
        <taxon>Pezizomycotina</taxon>
        <taxon>Eurotiomycetes</taxon>
        <taxon>Chaetothyriomycetidae</taxon>
        <taxon>Chaetothyriales</taxon>
        <taxon>Herpotrichiellaceae</taxon>
        <taxon>Exophiala</taxon>
    </lineage>
</organism>
<name>A0A072P8N6_9EURO</name>
<evidence type="ECO:0000313" key="3">
    <source>
        <dbReference type="Proteomes" id="UP000027920"/>
    </source>
</evidence>
<sequence length="155" mass="17500">MAGSLRRPTNLNGLLLGGERTPVTLDEVISMRRIIEQKFHSLGPNTRYCVENLAKSTVRVITACGSPFFKENEELIKQNNANNTRTLRKSIIVGKAKVMSFEDIEKEIQRREEKGATKGSRHGRKAKKAGATPSERGKSREDEIESANREFKREE</sequence>
<dbReference type="Proteomes" id="UP000027920">
    <property type="component" value="Unassembled WGS sequence"/>
</dbReference>
<evidence type="ECO:0000256" key="1">
    <source>
        <dbReference type="SAM" id="MobiDB-lite"/>
    </source>
</evidence>
<dbReference type="OrthoDB" id="5420958at2759"/>
<dbReference type="AlphaFoldDB" id="A0A072P8N6"/>
<dbReference type="EMBL" id="AMGV01000007">
    <property type="protein sequence ID" value="KEF55643.1"/>
    <property type="molecule type" value="Genomic_DNA"/>
</dbReference>
<comment type="caution">
    <text evidence="2">The sequence shown here is derived from an EMBL/GenBank/DDBJ whole genome shotgun (WGS) entry which is preliminary data.</text>
</comment>
<dbReference type="HOGENOM" id="CLU_1695471_0_0_1"/>
<dbReference type="GeneID" id="25283306"/>
<keyword evidence="3" id="KW-1185">Reference proteome</keyword>
<feature type="compositionally biased region" description="Basic and acidic residues" evidence="1">
    <location>
        <begin position="135"/>
        <end position="155"/>
    </location>
</feature>
<evidence type="ECO:0000313" key="2">
    <source>
        <dbReference type="EMBL" id="KEF55643.1"/>
    </source>
</evidence>
<accession>A0A072P8N6</accession>
<proteinExistence type="predicted"/>
<dbReference type="RefSeq" id="XP_013258233.1">
    <property type="nucleotide sequence ID" value="XM_013402779.1"/>
</dbReference>
<feature type="compositionally biased region" description="Basic residues" evidence="1">
    <location>
        <begin position="119"/>
        <end position="128"/>
    </location>
</feature>
<gene>
    <name evidence="2" type="ORF">A1O9_08393</name>
</gene>
<feature type="region of interest" description="Disordered" evidence="1">
    <location>
        <begin position="109"/>
        <end position="155"/>
    </location>
</feature>
<reference evidence="2 3" key="1">
    <citation type="submission" date="2013-03" db="EMBL/GenBank/DDBJ databases">
        <title>The Genome Sequence of Exophiala aquamarina CBS 119918.</title>
        <authorList>
            <consortium name="The Broad Institute Genomics Platform"/>
            <person name="Cuomo C."/>
            <person name="de Hoog S."/>
            <person name="Gorbushina A."/>
            <person name="Walker B."/>
            <person name="Young S.K."/>
            <person name="Zeng Q."/>
            <person name="Gargeya S."/>
            <person name="Fitzgerald M."/>
            <person name="Haas B."/>
            <person name="Abouelleil A."/>
            <person name="Allen A.W."/>
            <person name="Alvarado L."/>
            <person name="Arachchi H.M."/>
            <person name="Berlin A.M."/>
            <person name="Chapman S.B."/>
            <person name="Gainer-Dewar J."/>
            <person name="Goldberg J."/>
            <person name="Griggs A."/>
            <person name="Gujja S."/>
            <person name="Hansen M."/>
            <person name="Howarth C."/>
            <person name="Imamovic A."/>
            <person name="Ireland A."/>
            <person name="Larimer J."/>
            <person name="McCowan C."/>
            <person name="Murphy C."/>
            <person name="Pearson M."/>
            <person name="Poon T.W."/>
            <person name="Priest M."/>
            <person name="Roberts A."/>
            <person name="Saif S."/>
            <person name="Shea T."/>
            <person name="Sisk P."/>
            <person name="Sykes S."/>
            <person name="Wortman J."/>
            <person name="Nusbaum C."/>
            <person name="Birren B."/>
        </authorList>
    </citation>
    <scope>NUCLEOTIDE SEQUENCE [LARGE SCALE GENOMIC DNA]</scope>
    <source>
        <strain evidence="2 3">CBS 119918</strain>
    </source>
</reference>